<proteinExistence type="predicted"/>
<organism evidence="3 4">
    <name type="scientific">Solimonas fluminis</name>
    <dbReference type="NCBI Taxonomy" id="2086571"/>
    <lineage>
        <taxon>Bacteria</taxon>
        <taxon>Pseudomonadati</taxon>
        <taxon>Pseudomonadota</taxon>
        <taxon>Gammaproteobacteria</taxon>
        <taxon>Nevskiales</taxon>
        <taxon>Nevskiaceae</taxon>
        <taxon>Solimonas</taxon>
    </lineage>
</organism>
<feature type="compositionally biased region" description="Low complexity" evidence="1">
    <location>
        <begin position="14"/>
        <end position="23"/>
    </location>
</feature>
<dbReference type="InterPro" id="IPR012347">
    <property type="entry name" value="Ferritin-like"/>
</dbReference>
<keyword evidence="4" id="KW-1185">Reference proteome</keyword>
<dbReference type="InterPro" id="IPR005183">
    <property type="entry name" value="DUF305_CopM-like"/>
</dbReference>
<feature type="region of interest" description="Disordered" evidence="1">
    <location>
        <begin position="1"/>
        <end position="38"/>
    </location>
</feature>
<dbReference type="Pfam" id="PF03713">
    <property type="entry name" value="DUF305"/>
    <property type="match status" value="1"/>
</dbReference>
<protein>
    <recommendedName>
        <fullName evidence="2">DUF305 domain-containing protein</fullName>
    </recommendedName>
</protein>
<evidence type="ECO:0000313" key="3">
    <source>
        <dbReference type="EMBL" id="PPE72815.1"/>
    </source>
</evidence>
<reference evidence="3 4" key="1">
    <citation type="submission" date="2018-02" db="EMBL/GenBank/DDBJ databases">
        <title>Genome sequencing of Solimonas sp. HR-BB.</title>
        <authorList>
            <person name="Lee Y."/>
            <person name="Jeon C.O."/>
        </authorList>
    </citation>
    <scope>NUCLEOTIDE SEQUENCE [LARGE SCALE GENOMIC DNA]</scope>
    <source>
        <strain evidence="3 4">HR-BB</strain>
    </source>
</reference>
<dbReference type="AlphaFoldDB" id="A0A2S5TCX1"/>
<dbReference type="Proteomes" id="UP000238220">
    <property type="component" value="Unassembled WGS sequence"/>
</dbReference>
<dbReference type="OrthoDB" id="8603558at2"/>
<dbReference type="PANTHER" id="PTHR36933:SF1">
    <property type="entry name" value="SLL0788 PROTEIN"/>
    <property type="match status" value="1"/>
</dbReference>
<dbReference type="EMBL" id="PSNW01000010">
    <property type="protein sequence ID" value="PPE72815.1"/>
    <property type="molecule type" value="Genomic_DNA"/>
</dbReference>
<evidence type="ECO:0000313" key="4">
    <source>
        <dbReference type="Proteomes" id="UP000238220"/>
    </source>
</evidence>
<evidence type="ECO:0000256" key="1">
    <source>
        <dbReference type="SAM" id="MobiDB-lite"/>
    </source>
</evidence>
<dbReference type="PANTHER" id="PTHR36933">
    <property type="entry name" value="SLL0788 PROTEIN"/>
    <property type="match status" value="1"/>
</dbReference>
<dbReference type="Gene3D" id="1.20.1260.10">
    <property type="match status" value="1"/>
</dbReference>
<feature type="domain" description="DUF305" evidence="2">
    <location>
        <begin position="18"/>
        <end position="101"/>
    </location>
</feature>
<sequence length="108" mass="11696">MFKATDPGNGYQLAAADATKPAGAKGGGGMKDMGGMKPMDGMSMTGDADYDFATNMRKHHQMAVEMSEAELKEGKHPEMLEMAKNIIAAQKKEIAELDRWLAAHKKPK</sequence>
<accession>A0A2S5TCX1</accession>
<comment type="caution">
    <text evidence="3">The sequence shown here is derived from an EMBL/GenBank/DDBJ whole genome shotgun (WGS) entry which is preliminary data.</text>
</comment>
<gene>
    <name evidence="3" type="ORF">C3942_17100</name>
</gene>
<evidence type="ECO:0000259" key="2">
    <source>
        <dbReference type="Pfam" id="PF03713"/>
    </source>
</evidence>
<name>A0A2S5TCX1_9GAMM</name>